<name>A0A1G6ZUJ9_9ACTN</name>
<dbReference type="EMBL" id="LT629688">
    <property type="protein sequence ID" value="SDE06209.1"/>
    <property type="molecule type" value="Genomic_DNA"/>
</dbReference>
<accession>A0A1G6ZUJ9</accession>
<feature type="transmembrane region" description="Helical" evidence="1">
    <location>
        <begin position="269"/>
        <end position="293"/>
    </location>
</feature>
<feature type="transmembrane region" description="Helical" evidence="1">
    <location>
        <begin position="193"/>
        <end position="216"/>
    </location>
</feature>
<protein>
    <submittedName>
        <fullName evidence="2">Uncharacterized protein</fullName>
    </submittedName>
</protein>
<gene>
    <name evidence="2" type="ORF">SAMN04489747_2405</name>
</gene>
<dbReference type="Proteomes" id="UP000198546">
    <property type="component" value="Chromosome i"/>
</dbReference>
<feature type="transmembrane region" description="Helical" evidence="1">
    <location>
        <begin position="357"/>
        <end position="379"/>
    </location>
</feature>
<keyword evidence="1" id="KW-0812">Transmembrane</keyword>
<reference evidence="2 3" key="1">
    <citation type="submission" date="2016-10" db="EMBL/GenBank/DDBJ databases">
        <authorList>
            <person name="de Groot N.N."/>
        </authorList>
    </citation>
    <scope>NUCLEOTIDE SEQUENCE [LARGE SCALE GENOMIC DNA]</scope>
    <source>
        <strain evidence="2 3">MON 2.2</strain>
    </source>
</reference>
<dbReference type="AlphaFoldDB" id="A0A1G6ZUJ9"/>
<evidence type="ECO:0000313" key="2">
    <source>
        <dbReference type="EMBL" id="SDE06209.1"/>
    </source>
</evidence>
<feature type="transmembrane region" description="Helical" evidence="1">
    <location>
        <begin position="54"/>
        <end position="75"/>
    </location>
</feature>
<proteinExistence type="predicted"/>
<feature type="transmembrane region" description="Helical" evidence="1">
    <location>
        <begin position="164"/>
        <end position="181"/>
    </location>
</feature>
<keyword evidence="1" id="KW-0472">Membrane</keyword>
<feature type="transmembrane region" description="Helical" evidence="1">
    <location>
        <begin position="399"/>
        <end position="422"/>
    </location>
</feature>
<sequence>MRVRTLEELLLLASESISLWLRGFTRLGFFYCLGWTVHILCVFASVLLGPVSQVVATLVFVVGVLALVTSLVLMIHALEPRLRAPATVSTDEPQDLETASVTVPRLVFQAQRRLPVVAAVIGPFLAVYAVWGLIDEQVNLLFSYNNVLRGADQIDYWSVSLTRVTFYLVLAAVTFVLKRLVDAVQRRVQRSGVAVLALLLEGLWVFASFLALAAAASDLRGWIGTRRVVVGVQSRWNALLDALPDWRLPFELTLPEALAGMVDLVWRTVLPGLSTTILLPLVWLALTATVFGWRDVTGRQVVTGERTQQVISSVRQRTADLGPLTALTTWVTADLQGKYLPVVHALRLVWRSGPSVMAAYLIWTALLTAAAQWVLVLARTVAGDLTNPELSVYLLFEELLHGLVFTTLLMASYAAAFDRALLGVMGEDQRSRRLRLARRRRATDTEAADAALDVR</sequence>
<keyword evidence="3" id="KW-1185">Reference proteome</keyword>
<organism evidence="2 3">
    <name type="scientific">Auraticoccus monumenti</name>
    <dbReference type="NCBI Taxonomy" id="675864"/>
    <lineage>
        <taxon>Bacteria</taxon>
        <taxon>Bacillati</taxon>
        <taxon>Actinomycetota</taxon>
        <taxon>Actinomycetes</taxon>
        <taxon>Propionibacteriales</taxon>
        <taxon>Propionibacteriaceae</taxon>
        <taxon>Auraticoccus</taxon>
    </lineage>
</organism>
<feature type="transmembrane region" description="Helical" evidence="1">
    <location>
        <begin position="28"/>
        <end position="48"/>
    </location>
</feature>
<keyword evidence="1" id="KW-1133">Transmembrane helix</keyword>
<dbReference type="STRING" id="675864.SAMN04489747_2405"/>
<evidence type="ECO:0000313" key="3">
    <source>
        <dbReference type="Proteomes" id="UP000198546"/>
    </source>
</evidence>
<evidence type="ECO:0000256" key="1">
    <source>
        <dbReference type="SAM" id="Phobius"/>
    </source>
</evidence>
<feature type="transmembrane region" description="Helical" evidence="1">
    <location>
        <begin position="114"/>
        <end position="134"/>
    </location>
</feature>